<organism evidence="2 3">
    <name type="scientific">Streptomyces finlayi</name>
    <dbReference type="NCBI Taxonomy" id="67296"/>
    <lineage>
        <taxon>Bacteria</taxon>
        <taxon>Bacillati</taxon>
        <taxon>Actinomycetota</taxon>
        <taxon>Actinomycetes</taxon>
        <taxon>Kitasatosporales</taxon>
        <taxon>Streptomycetaceae</taxon>
        <taxon>Streptomyces</taxon>
    </lineage>
</organism>
<sequence length="219" mass="23336">MRTKAFIGAAATLATAALLPAAAPAGASSATPTPSGQVTVNLVQVNGSGCRPGSASVAVSPDNTAFTVTYSEYLAQVGKGAKPVDFRKNCQLGLRVNVPQGYTYAVVQADYRGFLSLERGASATQKASYYFQGMAGTDRRSQSFWGPRKGDWQVSDRTGIEALVYAPCGTTRNFNINTELLVNGGNSDTERTNSFMAMDSTDGSFNTKYHFAWKQCPVR</sequence>
<evidence type="ECO:0008006" key="4">
    <source>
        <dbReference type="Google" id="ProtNLM"/>
    </source>
</evidence>
<dbReference type="PANTHER" id="PTHR38847">
    <property type="match status" value="1"/>
</dbReference>
<keyword evidence="1" id="KW-0732">Signal</keyword>
<dbReference type="Pfam" id="PF14273">
    <property type="entry name" value="DUF4360"/>
    <property type="match status" value="1"/>
</dbReference>
<dbReference type="InterPro" id="IPR025649">
    <property type="entry name" value="DUF4360"/>
</dbReference>
<dbReference type="EMBL" id="BMVC01000007">
    <property type="protein sequence ID" value="GHC96467.1"/>
    <property type="molecule type" value="Genomic_DNA"/>
</dbReference>
<reference evidence="2" key="2">
    <citation type="submission" date="2020-09" db="EMBL/GenBank/DDBJ databases">
        <authorList>
            <person name="Sun Q."/>
            <person name="Ohkuma M."/>
        </authorList>
    </citation>
    <scope>NUCLEOTIDE SEQUENCE</scope>
    <source>
        <strain evidence="2">JCM 4637</strain>
    </source>
</reference>
<protein>
    <recommendedName>
        <fullName evidence="4">DUF4360 domain-containing protein</fullName>
    </recommendedName>
</protein>
<evidence type="ECO:0000256" key="1">
    <source>
        <dbReference type="SAM" id="SignalP"/>
    </source>
</evidence>
<dbReference type="PANTHER" id="PTHR38847:SF1">
    <property type="entry name" value="PSEUDOURIDINE SYNTHASE RSUA_RLUA-LIKE DOMAIN-CONTAINING PROTEIN"/>
    <property type="match status" value="1"/>
</dbReference>
<gene>
    <name evidence="2" type="ORF">GCM10010334_36640</name>
</gene>
<dbReference type="Proteomes" id="UP000638353">
    <property type="component" value="Unassembled WGS sequence"/>
</dbReference>
<proteinExistence type="predicted"/>
<dbReference type="AlphaFoldDB" id="A0A919CAI7"/>
<comment type="caution">
    <text evidence="2">The sequence shown here is derived from an EMBL/GenBank/DDBJ whole genome shotgun (WGS) entry which is preliminary data.</text>
</comment>
<accession>A0A919CAI7</accession>
<feature type="chain" id="PRO_5036995683" description="DUF4360 domain-containing protein" evidence="1">
    <location>
        <begin position="28"/>
        <end position="219"/>
    </location>
</feature>
<dbReference type="RefSeq" id="WP_189824667.1">
    <property type="nucleotide sequence ID" value="NZ_BMVC01000007.1"/>
</dbReference>
<name>A0A919CAI7_9ACTN</name>
<evidence type="ECO:0000313" key="3">
    <source>
        <dbReference type="Proteomes" id="UP000638353"/>
    </source>
</evidence>
<evidence type="ECO:0000313" key="2">
    <source>
        <dbReference type="EMBL" id="GHC96467.1"/>
    </source>
</evidence>
<feature type="signal peptide" evidence="1">
    <location>
        <begin position="1"/>
        <end position="27"/>
    </location>
</feature>
<reference evidence="2" key="1">
    <citation type="journal article" date="2014" name="Int. J. Syst. Evol. Microbiol.">
        <title>Complete genome sequence of Corynebacterium casei LMG S-19264T (=DSM 44701T), isolated from a smear-ripened cheese.</title>
        <authorList>
            <consortium name="US DOE Joint Genome Institute (JGI-PGF)"/>
            <person name="Walter F."/>
            <person name="Albersmeier A."/>
            <person name="Kalinowski J."/>
            <person name="Ruckert C."/>
        </authorList>
    </citation>
    <scope>NUCLEOTIDE SEQUENCE</scope>
    <source>
        <strain evidence="2">JCM 4637</strain>
    </source>
</reference>